<dbReference type="CDD" id="cd13580">
    <property type="entry name" value="PBP2_AlgQ_like_1"/>
    <property type="match status" value="1"/>
</dbReference>
<dbReference type="InterPro" id="IPR050490">
    <property type="entry name" value="Bact_solute-bd_prot1"/>
</dbReference>
<gene>
    <name evidence="2" type="ORF">FOE78_18065</name>
</gene>
<dbReference type="PANTHER" id="PTHR43649:SF33">
    <property type="entry name" value="POLYGALACTURONAN_RHAMNOGALACTURONAN-BINDING PROTEIN YTCQ"/>
    <property type="match status" value="1"/>
</dbReference>
<dbReference type="EMBL" id="CP041692">
    <property type="protein sequence ID" value="QDP97565.1"/>
    <property type="molecule type" value="Genomic_DNA"/>
</dbReference>
<dbReference type="OrthoDB" id="9787283at2"/>
<evidence type="ECO:0000313" key="2">
    <source>
        <dbReference type="EMBL" id="QDP97565.1"/>
    </source>
</evidence>
<organism evidence="2 3">
    <name type="scientific">Microlunatus elymi</name>
    <dbReference type="NCBI Taxonomy" id="2596828"/>
    <lineage>
        <taxon>Bacteria</taxon>
        <taxon>Bacillati</taxon>
        <taxon>Actinomycetota</taxon>
        <taxon>Actinomycetes</taxon>
        <taxon>Propionibacteriales</taxon>
        <taxon>Propionibacteriaceae</taxon>
        <taxon>Microlunatus</taxon>
    </lineage>
</organism>
<evidence type="ECO:0000256" key="1">
    <source>
        <dbReference type="ARBA" id="ARBA00022729"/>
    </source>
</evidence>
<dbReference type="AlphaFoldDB" id="A0A516Q2A1"/>
<protein>
    <submittedName>
        <fullName evidence="2">Extracellular solute-binding protein</fullName>
    </submittedName>
</protein>
<dbReference type="SUPFAM" id="SSF53850">
    <property type="entry name" value="Periplasmic binding protein-like II"/>
    <property type="match status" value="1"/>
</dbReference>
<accession>A0A516Q2A1</accession>
<sequence length="509" mass="55621">MDRRKFLMFAGAGTLAATAVGVTGCGGDDSGSKGSGGKSDLSTLTMMLPLYDTSAPAATGEMQQAIEKFIGKKLDISWVPNASYDDKINVTLASDKIPMLMAADKSPTFVRSAEAGAFWELTDKIGKYPELKSDNEQIQKNSSINGKIYGIYKGRDAMRSALSIRKDWLDKLNLELPKSTQDLYDIAKAFHTEKPNGKKDCTGLIIPKWPGGYGSASPYDVIEVWYGAPNKWKVDNGKFVPGFDTDEFFEAVDFIKKMIDEGLVNKDFATLDSAKWNDPFFNGDGGMILDVSSRGLALQALFQEKDPKHYTKYVDMTGTLTGPDGQLHAYPTTGYNGFIAISKQSVRDESGLDEVLKVLAKLNTKEGQVLLNNGIQGKNFDVKDGYAVTINENVKEDEEIGANVKSFAQLGMAVGGYKAYKTKPDALAAKRDAFHKSDLEHAVFDPSLPYVSPTYVSKGAQLDLIVGDALLKYLAGQIDLVKFKSEIQRWHSSGGDQVAQELSDLYQKG</sequence>
<proteinExistence type="predicted"/>
<dbReference type="KEGG" id="mik:FOE78_18065"/>
<dbReference type="RefSeq" id="WP_143987523.1">
    <property type="nucleotide sequence ID" value="NZ_CP041692.1"/>
</dbReference>
<dbReference type="Proteomes" id="UP000319263">
    <property type="component" value="Chromosome"/>
</dbReference>
<name>A0A516Q2A1_9ACTN</name>
<dbReference type="PROSITE" id="PS51257">
    <property type="entry name" value="PROKAR_LIPOPROTEIN"/>
    <property type="match status" value="1"/>
</dbReference>
<keyword evidence="3" id="KW-1185">Reference proteome</keyword>
<reference evidence="2 3" key="1">
    <citation type="submission" date="2019-07" db="EMBL/GenBank/DDBJ databases">
        <title>Microlunatus dokdonensis sp. nov. isolated from the rhizospheric soil of the wild plant Elymus tsukushiensis.</title>
        <authorList>
            <person name="Ghim S.-Y."/>
            <person name="Hwang Y.-J."/>
            <person name="Son J.-S."/>
            <person name="Shin J.-H."/>
        </authorList>
    </citation>
    <scope>NUCLEOTIDE SEQUENCE [LARGE SCALE GENOMIC DNA]</scope>
    <source>
        <strain evidence="2 3">KUDC0627</strain>
    </source>
</reference>
<dbReference type="Gene3D" id="3.40.190.10">
    <property type="entry name" value="Periplasmic binding protein-like II"/>
    <property type="match status" value="2"/>
</dbReference>
<dbReference type="PANTHER" id="PTHR43649">
    <property type="entry name" value="ARABINOSE-BINDING PROTEIN-RELATED"/>
    <property type="match status" value="1"/>
</dbReference>
<keyword evidence="1" id="KW-0732">Signal</keyword>
<evidence type="ECO:0000313" key="3">
    <source>
        <dbReference type="Proteomes" id="UP000319263"/>
    </source>
</evidence>